<dbReference type="Pfam" id="PF01943">
    <property type="entry name" value="Polysacc_synt"/>
    <property type="match status" value="1"/>
</dbReference>
<evidence type="ECO:0000313" key="7">
    <source>
        <dbReference type="EMBL" id="NQX32761.1"/>
    </source>
</evidence>
<comment type="caution">
    <text evidence="7">The sequence shown here is derived from an EMBL/GenBank/DDBJ whole genome shotgun (WGS) entry which is preliminary data.</text>
</comment>
<feature type="transmembrane region" description="Helical" evidence="6">
    <location>
        <begin position="220"/>
        <end position="239"/>
    </location>
</feature>
<proteinExistence type="predicted"/>
<feature type="transmembrane region" description="Helical" evidence="6">
    <location>
        <begin position="413"/>
        <end position="433"/>
    </location>
</feature>
<feature type="transmembrane region" description="Helical" evidence="6">
    <location>
        <begin position="439"/>
        <end position="461"/>
    </location>
</feature>
<evidence type="ECO:0000313" key="8">
    <source>
        <dbReference type="Proteomes" id="UP000762110"/>
    </source>
</evidence>
<feature type="transmembrane region" description="Helical" evidence="6">
    <location>
        <begin position="297"/>
        <end position="320"/>
    </location>
</feature>
<dbReference type="Proteomes" id="UP000762110">
    <property type="component" value="Unassembled WGS sequence"/>
</dbReference>
<dbReference type="PANTHER" id="PTHR30250:SF11">
    <property type="entry name" value="O-ANTIGEN TRANSPORTER-RELATED"/>
    <property type="match status" value="1"/>
</dbReference>
<dbReference type="InterPro" id="IPR002797">
    <property type="entry name" value="Polysacc_synth"/>
</dbReference>
<gene>
    <name evidence="7" type="ORF">HQN85_13550</name>
</gene>
<keyword evidence="3 6" id="KW-0812">Transmembrane</keyword>
<evidence type="ECO:0000256" key="2">
    <source>
        <dbReference type="ARBA" id="ARBA00022475"/>
    </source>
</evidence>
<organism evidence="7 8">
    <name type="scientific">Pedobacter boryungensis</name>
    <dbReference type="NCBI Taxonomy" id="869962"/>
    <lineage>
        <taxon>Bacteria</taxon>
        <taxon>Pseudomonadati</taxon>
        <taxon>Bacteroidota</taxon>
        <taxon>Sphingobacteriia</taxon>
        <taxon>Sphingobacteriales</taxon>
        <taxon>Sphingobacteriaceae</taxon>
        <taxon>Pedobacter</taxon>
    </lineage>
</organism>
<feature type="transmembrane region" description="Helical" evidence="6">
    <location>
        <begin position="359"/>
        <end position="378"/>
    </location>
</feature>
<dbReference type="PANTHER" id="PTHR30250">
    <property type="entry name" value="PST FAMILY PREDICTED COLANIC ACID TRANSPORTER"/>
    <property type="match status" value="1"/>
</dbReference>
<evidence type="ECO:0000256" key="1">
    <source>
        <dbReference type="ARBA" id="ARBA00004651"/>
    </source>
</evidence>
<feature type="transmembrane region" description="Helical" evidence="6">
    <location>
        <begin position="45"/>
        <end position="66"/>
    </location>
</feature>
<feature type="transmembrane region" description="Helical" evidence="6">
    <location>
        <begin position="384"/>
        <end position="401"/>
    </location>
</feature>
<feature type="transmembrane region" description="Helical" evidence="6">
    <location>
        <begin position="86"/>
        <end position="109"/>
    </location>
</feature>
<feature type="transmembrane region" description="Helical" evidence="6">
    <location>
        <begin position="121"/>
        <end position="144"/>
    </location>
</feature>
<comment type="subcellular location">
    <subcellularLocation>
        <location evidence="1">Cell membrane</location>
        <topology evidence="1">Multi-pass membrane protein</topology>
    </subcellularLocation>
</comment>
<evidence type="ECO:0000256" key="3">
    <source>
        <dbReference type="ARBA" id="ARBA00022692"/>
    </source>
</evidence>
<protein>
    <submittedName>
        <fullName evidence="7">Oligosaccharide flippase family protein</fullName>
    </submittedName>
</protein>
<keyword evidence="8" id="KW-1185">Reference proteome</keyword>
<feature type="transmembrane region" description="Helical" evidence="6">
    <location>
        <begin position="326"/>
        <end position="347"/>
    </location>
</feature>
<sequence>MLNNKKFLSNTILYSIGEIVPRALALLLLPILTTYLTTREYGINSYTTSVMTFVFVITSLSLNTYILKQYYKVDSIEERKNLVGTVFYFILLFNGLLLIIQYLVFPSLISFFKINIPFYPFFWLAILNNFFDVIAIIPLVIYRVNENAKGFILVSLSKTILQYALVLILVVHFKYGLEGSYYGRLLVNVPFVFVYAYQLYKHGNLKLDFKIIKSALRFSLPLLPGSISYILISLSDRVFLEQYISLDELGVYSVAFTLALTLNVIIQALYKTIEPILFKEHNQPNFQNVNLRLYKSYLALLLIGGFGMAIFSKEVFIIATSKNFLMGYRLVPFLIISVLISGTNLYLDMLLIANNKQKIVSYTTILSGIISVLANFVLIPILGYYGAIITSIVSFLVVNIICQRLVFIKHKYFLSQIVALLLIAFLPTLYECIFTFEGLFIHILLKTSLFIAFSTLILIIFQIDPRKLVKNRLAI</sequence>
<name>A0ABX2DFA2_9SPHI</name>
<evidence type="ECO:0000256" key="5">
    <source>
        <dbReference type="ARBA" id="ARBA00023136"/>
    </source>
</evidence>
<dbReference type="EMBL" id="JABMKV010000003">
    <property type="protein sequence ID" value="NQX32761.1"/>
    <property type="molecule type" value="Genomic_DNA"/>
</dbReference>
<feature type="transmembrane region" description="Helical" evidence="6">
    <location>
        <begin position="251"/>
        <end position="270"/>
    </location>
</feature>
<reference evidence="7 8" key="1">
    <citation type="submission" date="2020-05" db="EMBL/GenBank/DDBJ databases">
        <title>Description of Pedobacter foliorum sp. nov.</title>
        <authorList>
            <person name="Qi S."/>
            <person name="Carlier A."/>
            <person name="Cnockaert M."/>
            <person name="Vandamme P."/>
        </authorList>
    </citation>
    <scope>NUCLEOTIDE SEQUENCE [LARGE SCALE GENOMIC DNA]</scope>
    <source>
        <strain evidence="7 8">LMG 31300</strain>
    </source>
</reference>
<evidence type="ECO:0000256" key="4">
    <source>
        <dbReference type="ARBA" id="ARBA00022989"/>
    </source>
</evidence>
<keyword evidence="5 6" id="KW-0472">Membrane</keyword>
<dbReference type="RefSeq" id="WP_173273114.1">
    <property type="nucleotide sequence ID" value="NZ_JABMKV010000003.1"/>
</dbReference>
<keyword evidence="2" id="KW-1003">Cell membrane</keyword>
<accession>A0ABX2DFA2</accession>
<feature type="transmembrane region" description="Helical" evidence="6">
    <location>
        <begin position="12"/>
        <end position="33"/>
    </location>
</feature>
<keyword evidence="4 6" id="KW-1133">Transmembrane helix</keyword>
<evidence type="ECO:0000256" key="6">
    <source>
        <dbReference type="SAM" id="Phobius"/>
    </source>
</evidence>
<dbReference type="InterPro" id="IPR050833">
    <property type="entry name" value="Poly_Biosynth_Transport"/>
</dbReference>
<feature type="transmembrane region" description="Helical" evidence="6">
    <location>
        <begin position="181"/>
        <end position="200"/>
    </location>
</feature>
<feature type="transmembrane region" description="Helical" evidence="6">
    <location>
        <begin position="151"/>
        <end position="175"/>
    </location>
</feature>